<dbReference type="EMBL" id="CM000782">
    <property type="protein sequence ID" value="AQK88035.1"/>
    <property type="molecule type" value="Genomic_DNA"/>
</dbReference>
<feature type="coiled-coil region" evidence="4">
    <location>
        <begin position="767"/>
        <end position="840"/>
    </location>
</feature>
<dbReference type="IntAct" id="A0A1D6MB89">
    <property type="interactions" value="7"/>
</dbReference>
<dbReference type="InterPro" id="IPR000048">
    <property type="entry name" value="IQ_motif_EF-hand-BS"/>
</dbReference>
<dbReference type="GO" id="GO:0003774">
    <property type="term" value="F:cytoskeletal motor activity"/>
    <property type="evidence" value="ECO:0007669"/>
    <property type="project" value="InterPro"/>
</dbReference>
<keyword evidence="2" id="KW-0505">Motor protein</keyword>
<dbReference type="Pfam" id="PF00063">
    <property type="entry name" value="Myosin_head"/>
    <property type="match status" value="1"/>
</dbReference>
<feature type="region of interest" description="Actin-binding" evidence="3">
    <location>
        <begin position="4"/>
        <end position="26"/>
    </location>
</feature>
<dbReference type="PROSITE" id="PS50096">
    <property type="entry name" value="IQ"/>
    <property type="match status" value="2"/>
</dbReference>
<dbReference type="SMR" id="A0A1D6MB89"/>
<evidence type="ECO:0000256" key="3">
    <source>
        <dbReference type="PROSITE-ProRule" id="PRU00782"/>
    </source>
</evidence>
<evidence type="ECO:0000256" key="1">
    <source>
        <dbReference type="ARBA" id="ARBA00023123"/>
    </source>
</evidence>
<keyword evidence="4" id="KW-0175">Coiled coil</keyword>
<dbReference type="Gene3D" id="6.20.240.20">
    <property type="match status" value="1"/>
</dbReference>
<keyword evidence="1 3" id="KW-0518">Myosin</keyword>
<evidence type="ECO:0000256" key="4">
    <source>
        <dbReference type="SAM" id="Coils"/>
    </source>
</evidence>
<comment type="similarity">
    <text evidence="3">Belongs to the TRAFAC class myosin-kinesin ATPase superfamily. Myosin family.</text>
</comment>
<dbReference type="ExpressionAtlas" id="A0A1D6MB89">
    <property type="expression patterns" value="baseline and differential"/>
</dbReference>
<dbReference type="GO" id="GO:0005524">
    <property type="term" value="F:ATP binding"/>
    <property type="evidence" value="ECO:0007669"/>
    <property type="project" value="InterPro"/>
</dbReference>
<dbReference type="InterPro" id="IPR027417">
    <property type="entry name" value="P-loop_NTPase"/>
</dbReference>
<dbReference type="GO" id="GO:0016459">
    <property type="term" value="C:myosin complex"/>
    <property type="evidence" value="ECO:0007669"/>
    <property type="project" value="UniProtKB-KW"/>
</dbReference>
<dbReference type="InterPro" id="IPR052072">
    <property type="entry name" value="Vascular_dev_regulator"/>
</dbReference>
<evidence type="ECO:0000313" key="5">
    <source>
        <dbReference type="EMBL" id="AQK88035.1"/>
    </source>
</evidence>
<dbReference type="GO" id="GO:0030048">
    <property type="term" value="P:actin filament-based movement"/>
    <property type="evidence" value="ECO:0007669"/>
    <property type="project" value="UniProtKB-ARBA"/>
</dbReference>
<dbReference type="PROSITE" id="PS51456">
    <property type="entry name" value="MYOSIN_MOTOR"/>
    <property type="match status" value="1"/>
</dbReference>
<reference evidence="5" key="1">
    <citation type="submission" date="2015-12" db="EMBL/GenBank/DDBJ databases">
        <title>Update maize B73 reference genome by single molecule sequencing technologies.</title>
        <authorList>
            <consortium name="Maize Genome Sequencing Project"/>
            <person name="Ware D."/>
        </authorList>
    </citation>
    <scope>NUCLEOTIDE SEQUENCE</scope>
    <source>
        <tissue evidence="5">Seedling</tissue>
    </source>
</reference>
<dbReference type="Pfam" id="PF00612">
    <property type="entry name" value="IQ"/>
    <property type="match status" value="1"/>
</dbReference>
<dbReference type="SMART" id="SM01132">
    <property type="entry name" value="DIL"/>
    <property type="match status" value="1"/>
</dbReference>
<keyword evidence="3" id="KW-0009">Actin-binding</keyword>
<protein>
    <submittedName>
        <fullName evidence="5">Myosin family protein with Dil domain</fullName>
    </submittedName>
</protein>
<organism evidence="5">
    <name type="scientific">Zea mays</name>
    <name type="common">Maize</name>
    <dbReference type="NCBI Taxonomy" id="4577"/>
    <lineage>
        <taxon>Eukaryota</taxon>
        <taxon>Viridiplantae</taxon>
        <taxon>Streptophyta</taxon>
        <taxon>Embryophyta</taxon>
        <taxon>Tracheophyta</taxon>
        <taxon>Spermatophyta</taxon>
        <taxon>Magnoliopsida</taxon>
        <taxon>Liliopsida</taxon>
        <taxon>Poales</taxon>
        <taxon>Poaceae</taxon>
        <taxon>PACMAD clade</taxon>
        <taxon>Panicoideae</taxon>
        <taxon>Andropogonodae</taxon>
        <taxon>Andropogoneae</taxon>
        <taxon>Tripsacinae</taxon>
        <taxon>Zea</taxon>
    </lineage>
</organism>
<dbReference type="GO" id="GO:0003779">
    <property type="term" value="F:actin binding"/>
    <property type="evidence" value="ECO:0007669"/>
    <property type="project" value="UniProtKB-KW"/>
</dbReference>
<dbReference type="Pfam" id="PF01843">
    <property type="entry name" value="DIL"/>
    <property type="match status" value="1"/>
</dbReference>
<comment type="caution">
    <text evidence="3">Lacks conserved residue(s) required for the propagation of feature annotation.</text>
</comment>
<dbReference type="Gene3D" id="1.20.5.190">
    <property type="match status" value="3"/>
</dbReference>
<dbReference type="STRING" id="4577.A0A1D6MB89"/>
<dbReference type="InterPro" id="IPR036961">
    <property type="entry name" value="Kinesin_motor_dom_sf"/>
</dbReference>
<dbReference type="SMART" id="SM00015">
    <property type="entry name" value="IQ"/>
    <property type="match status" value="4"/>
</dbReference>
<dbReference type="Gene3D" id="3.40.850.10">
    <property type="entry name" value="Kinesin motor domain"/>
    <property type="match status" value="1"/>
</dbReference>
<dbReference type="InterPro" id="IPR002710">
    <property type="entry name" value="Dilute_dom"/>
</dbReference>
<dbReference type="PROSITE" id="PS51126">
    <property type="entry name" value="DILUTE"/>
    <property type="match status" value="1"/>
</dbReference>
<dbReference type="SUPFAM" id="SSF52540">
    <property type="entry name" value="P-loop containing nucleoside triphosphate hydrolases"/>
    <property type="match status" value="2"/>
</dbReference>
<dbReference type="Gene3D" id="1.20.58.530">
    <property type="match status" value="1"/>
</dbReference>
<feature type="coiled-coil region" evidence="4">
    <location>
        <begin position="890"/>
        <end position="945"/>
    </location>
</feature>
<feature type="coiled-coil region" evidence="4">
    <location>
        <begin position="258"/>
        <end position="466"/>
    </location>
</feature>
<sequence length="1414" mass="162175">MWQLQELMETLSSTEPHYIRCIKPNNHLKPATFENINVLQQLRCSGVLEAIRISCAGYPTRKIFHDFLCRFCILAPEVFTERNNEKLICQKILDNIGLHGYQIGRTKVFLRAGQMAELDARRTEVRNKAAITVQSRFRTHVAREQFLALRMTSISFQSFVRVILACKLHVFLRKQAAVLHIQKSYRCYFAWKTYSELCSSAITLQTGLRAFGAYNEYIIRKQNKASICVQACWRCHRDHLNYLKMKRSVLIYQCAWRRRIAREELRKLKMAARDTEALKVEKEKLEEHVEELTSRLSFEKNLRIDLEKSKAREICKLQATLREMEQRVEEAIEMHERELAKKAIEEALAQEREKITVLTNEVDELKVLLSREREENSATKSALVVVREENDVLNKKIVVADASMEQLRDTVTRLEETAATLETSLLSEKQQSTAIISQLTEAQQDIQVLQKKFADANKTIELLQDSLKRCEDSTTTRDALYVAERQEHGQTKQALSKAQERNLELLRKVDDSEKTLNKMLENAQRLEKHATARESLLLKTKQNLDCTTKALTEARGRNRDLLTSFEDSAKKINMLEDSLNRLEECTAEKDSLLAVERKQNKTTKEELANAQKTIDELVHESQQSQEIRNQLEDTIKRFKAESTARDTILLSEKQAHETTKKVLTEIQSRNEELIKKIQDCDKNILELQLTVERLQENTSTTEALLLREREQNNATMKAQAETQEINLQLLNKLEDVETKIGLLQGSVQRLGDNTAKDTLLLSEKREKDALKEALTESEYKNEELLIKTEEANKKVEHLQNTINSLKENMAASLEAERQENEAIKRSLVEAQERNDALFKKVRDSEYRAHQLQDTVQKLQVDAISRLSSFVMERQDGDGVKNAHTEVHGTNEDLMRRNENLLKRNDDLVKKIEDSAILVTELRGNLERLEGKAANLEAENQLLRQQAIATPPSTAKSSQAACSKISMIHRCQESGHILNGNVAYAEMKSSTGQTEMRPSMGSSLDLINHKVYENGQSLFNDVYQHQQPQNHQQLLLKYITQYLGFSGRKPIAASLIYYCLLHWRSFEEAKTTVFDSIIQIVNSATEAQHDTRSLAYWLSNLSTLSVLLQRSFKATRATASTPHRRRISCERIFQANQTSSSGLACLSAQSVDGGTVFHQIEARYPASLFKQQLVDQVEKVYGVISDKIKKELNPLLELCIQDPRTYSNQAKALMSPSSGLGQQDQLMHWLSIVKIFNSYLHVLRANHVPSILVHKLLTQIFSVVNVQLFNRLLLRRECCSFSNGQYIKDGLTQLRYWCNDVSQEFADSAWVALRHIRQAVDFVALSLQQLERIVGMYWDDLKGTNVTSAEFMSSMRAMLREESNSVSSFSVLLDDDSSIPFSLEDISKSMPNIEETSVNDLLPFIRENQSFAFLL</sequence>
<accession>A0A1D6MB89</accession>
<proteinExistence type="inferred from homology"/>
<name>A0A1D6MB89_MAIZE</name>
<dbReference type="InterPro" id="IPR001609">
    <property type="entry name" value="Myosin_head_motor_dom-like"/>
</dbReference>
<gene>
    <name evidence="5" type="ORF">ZEAMMB73_Zm00001d038845</name>
</gene>
<feature type="coiled-coil region" evidence="4">
    <location>
        <begin position="593"/>
        <end position="726"/>
    </location>
</feature>
<dbReference type="InParanoid" id="A0A1D6MB89"/>
<evidence type="ECO:0000256" key="2">
    <source>
        <dbReference type="ARBA" id="ARBA00023175"/>
    </source>
</evidence>
<dbReference type="PANTHER" id="PTHR16027:SF6">
    <property type="entry name" value="DILUTE DOMAIN-CONTAINING PROTEIN"/>
    <property type="match status" value="1"/>
</dbReference>
<dbReference type="PANTHER" id="PTHR16027">
    <property type="entry name" value="DILUTE DOMAIN-CONTAINING PROTEIN YPR089W"/>
    <property type="match status" value="1"/>
</dbReference>
<feature type="coiled-coil region" evidence="4">
    <location>
        <begin position="495"/>
        <end position="529"/>
    </location>
</feature>